<dbReference type="Proteomes" id="UP000001194">
    <property type="component" value="Unassembled WGS sequence"/>
</dbReference>
<name>B0D2J0_LACBS</name>
<dbReference type="EMBL" id="DS547096">
    <property type="protein sequence ID" value="EDR10758.1"/>
    <property type="molecule type" value="Genomic_DNA"/>
</dbReference>
<dbReference type="InParanoid" id="B0D2J0"/>
<accession>B0D2J0</accession>
<proteinExistence type="predicted"/>
<reference evidence="1 2" key="1">
    <citation type="journal article" date="2008" name="Nature">
        <title>The genome of Laccaria bicolor provides insights into mycorrhizal symbiosis.</title>
        <authorList>
            <person name="Martin F."/>
            <person name="Aerts A."/>
            <person name="Ahren D."/>
            <person name="Brun A."/>
            <person name="Danchin E.G.J."/>
            <person name="Duchaussoy F."/>
            <person name="Gibon J."/>
            <person name="Kohler A."/>
            <person name="Lindquist E."/>
            <person name="Pereda V."/>
            <person name="Salamov A."/>
            <person name="Shapiro H.J."/>
            <person name="Wuyts J."/>
            <person name="Blaudez D."/>
            <person name="Buee M."/>
            <person name="Brokstein P."/>
            <person name="Canbaeck B."/>
            <person name="Cohen D."/>
            <person name="Courty P.E."/>
            <person name="Coutinho P.M."/>
            <person name="Delaruelle C."/>
            <person name="Detter J.C."/>
            <person name="Deveau A."/>
            <person name="DiFazio S."/>
            <person name="Duplessis S."/>
            <person name="Fraissinet-Tachet L."/>
            <person name="Lucic E."/>
            <person name="Frey-Klett P."/>
            <person name="Fourrey C."/>
            <person name="Feussner I."/>
            <person name="Gay G."/>
            <person name="Grimwood J."/>
            <person name="Hoegger P.J."/>
            <person name="Jain P."/>
            <person name="Kilaru S."/>
            <person name="Labbe J."/>
            <person name="Lin Y.C."/>
            <person name="Legue V."/>
            <person name="Le Tacon F."/>
            <person name="Marmeisse R."/>
            <person name="Melayah D."/>
            <person name="Montanini B."/>
            <person name="Muratet M."/>
            <person name="Nehls U."/>
            <person name="Niculita-Hirzel H."/>
            <person name="Oudot-Le Secq M.P."/>
            <person name="Peter M."/>
            <person name="Quesneville H."/>
            <person name="Rajashekar B."/>
            <person name="Reich M."/>
            <person name="Rouhier N."/>
            <person name="Schmutz J."/>
            <person name="Yin T."/>
            <person name="Chalot M."/>
            <person name="Henrissat B."/>
            <person name="Kuees U."/>
            <person name="Lucas S."/>
            <person name="Van de Peer Y."/>
            <person name="Podila G.K."/>
            <person name="Polle A."/>
            <person name="Pukkila P.J."/>
            <person name="Richardson P.M."/>
            <person name="Rouze P."/>
            <person name="Sanders I.R."/>
            <person name="Stajich J.E."/>
            <person name="Tunlid A."/>
            <person name="Tuskan G."/>
            <person name="Grigoriev I.V."/>
        </authorList>
    </citation>
    <scope>NUCLEOTIDE SEQUENCE [LARGE SCALE GENOMIC DNA]</scope>
    <source>
        <strain evidence="2">S238N-H82 / ATCC MYA-4686</strain>
    </source>
</reference>
<sequence>MEYENLGWLPKPSLPTVKVFVRECSCLPADYDIMGMRPYEEGQPPDIELDALLAVDEDEAHKGGGTWRLLEGWLPFDRLSLLPLLLSSPPSSSSSGRISITRWETHTLASNQRGKPDKNLTKPKMLAQVFMKTLLLLISWSLRTSTSMEILSRQKQSLQIFQAHHTSSSSVSPSTVAFHTCPCFVVLARINLHRDSKILWRQYPRFHAFRIHTPHAFHFQRGLSTSVTGHSDRHGKSWKIRLFTERRCAQTQPCLHSRAMREPLRGIFDPKDSSHLENLRSYKLELKTRSLRYSMNDQSPSVLEMKFFVFQVRVLLWQAPVLVQGPGLAGAQRQEAFCLAVPFKKHSRHMHQAFTSTDFFHLPGPLSWSSPIKLSRRKFPFGACFQPLYIALSMSVRLLESLSESGGGEDILTTKKKPRKLDHMMIKLRLNMGLSTAKRHLFQTFLPKSSAKSSKTPKMLRGSIWLPNTLSWKSSSHTFAEDGVPSCCPSHHCGQHFDMIVFATGHIVELTPTRPLLPWVCTGMYSDVNGVPTRRWHHQQIISTHHIVQKASVNLHRIPPPDPKLRRDAFYLTPSSPTPLSYPPKSPGTETGYQISCRPWFQNHVRLESQPQPTLIARRSIMRWVGYTSIVCWSIGSCSRFMTSQYCSCPNSYSLKTKHNASDYAHHHFHGSHCCVVVSSSSGVHGPSGCARDPNGCYHVSAINRMSRDFRMWRGCWLRLGAGGWRRRRVGASTCKAPGPMTLAQRDYFKPRFFQDKD</sequence>
<evidence type="ECO:0000313" key="2">
    <source>
        <dbReference type="Proteomes" id="UP000001194"/>
    </source>
</evidence>
<organism evidence="2">
    <name type="scientific">Laccaria bicolor (strain S238N-H82 / ATCC MYA-4686)</name>
    <name type="common">Bicoloured deceiver</name>
    <name type="synonym">Laccaria laccata var. bicolor</name>
    <dbReference type="NCBI Taxonomy" id="486041"/>
    <lineage>
        <taxon>Eukaryota</taxon>
        <taxon>Fungi</taxon>
        <taxon>Dikarya</taxon>
        <taxon>Basidiomycota</taxon>
        <taxon>Agaricomycotina</taxon>
        <taxon>Agaricomycetes</taxon>
        <taxon>Agaricomycetidae</taxon>
        <taxon>Agaricales</taxon>
        <taxon>Agaricineae</taxon>
        <taxon>Hydnangiaceae</taxon>
        <taxon>Laccaria</taxon>
    </lineage>
</organism>
<dbReference type="GeneID" id="6073888"/>
<dbReference type="KEGG" id="lbc:LACBIDRAFT_324629"/>
<dbReference type="OrthoDB" id="17907at2759"/>
<protein>
    <submittedName>
        <fullName evidence="1">Predicted protein</fullName>
    </submittedName>
</protein>
<gene>
    <name evidence="1" type="ORF">LACBIDRAFT_324629</name>
</gene>
<dbReference type="AlphaFoldDB" id="B0D2J0"/>
<dbReference type="HOGENOM" id="CLU_367626_0_0_1"/>
<evidence type="ECO:0000313" key="1">
    <source>
        <dbReference type="EMBL" id="EDR10758.1"/>
    </source>
</evidence>
<keyword evidence="2" id="KW-1185">Reference proteome</keyword>
<dbReference type="RefSeq" id="XP_001878059.1">
    <property type="nucleotide sequence ID" value="XM_001878024.1"/>
</dbReference>